<dbReference type="Pfam" id="PF00441">
    <property type="entry name" value="Acyl-CoA_dh_1"/>
    <property type="match status" value="1"/>
</dbReference>
<dbReference type="Gene3D" id="1.10.540.10">
    <property type="entry name" value="Acyl-CoA dehydrogenase/oxidase, N-terminal domain"/>
    <property type="match status" value="1"/>
</dbReference>
<dbReference type="PROSITE" id="PS00072">
    <property type="entry name" value="ACYL_COA_DH_1"/>
    <property type="match status" value="1"/>
</dbReference>
<dbReference type="EMBL" id="MASJ01000017">
    <property type="protein sequence ID" value="OCS85061.1"/>
    <property type="molecule type" value="Genomic_DNA"/>
</dbReference>
<dbReference type="Pfam" id="PF02770">
    <property type="entry name" value="Acyl-CoA_dh_M"/>
    <property type="match status" value="1"/>
</dbReference>
<keyword evidence="11" id="KW-1185">Reference proteome</keyword>
<dbReference type="InterPro" id="IPR013786">
    <property type="entry name" value="AcylCoA_DH/ox_N"/>
</dbReference>
<feature type="domain" description="Acyl-CoA dehydrogenase/oxidase C-terminal" evidence="7">
    <location>
        <begin position="257"/>
        <end position="375"/>
    </location>
</feature>
<evidence type="ECO:0000256" key="5">
    <source>
        <dbReference type="ARBA" id="ARBA00023002"/>
    </source>
</evidence>
<sequence>MMERAVQFTNEQHQFRRDVRAFLAQQKDHYIPACDAWLSGSDRHFTKKLAQQGWIGLTWPTAYGGQGRSAIDRYILIEELLAAGAPVAAHWFADRQTGPLLLRYGTEAQRSFFLPKIAAGDCCFAIGLSEPNSGSDLASVSTKAIKVDGGWRVTGAKTWTSNAHDADYMIALVRTSPQTAVKQQGLSQLILDLRADGVTISPIRFLTGEAHFNDVVFDEVFVPDEHVVGTIGNGWEQGLAELAFERSGPERILSTYILLEEALRILRTQQQQQAIMQLMPLVADLWALRALSLDVAYALDAGKDVHIQAALVKLLGTRFEQLVPVIVRTLLDVAPHLAAHRAVDRYMAQALLHAPGFSIRGGTSEILMSILAKGVVAHE</sequence>
<dbReference type="FunFam" id="2.40.110.10:FF:000011">
    <property type="entry name" value="Acyl-CoA dehydrogenase FadE34"/>
    <property type="match status" value="1"/>
</dbReference>
<evidence type="ECO:0000256" key="1">
    <source>
        <dbReference type="ARBA" id="ARBA00001974"/>
    </source>
</evidence>
<evidence type="ECO:0000256" key="6">
    <source>
        <dbReference type="RuleBase" id="RU362125"/>
    </source>
</evidence>
<feature type="domain" description="Acyl-CoA dehydrogenase/oxidase N-terminal" evidence="9">
    <location>
        <begin position="9"/>
        <end position="121"/>
    </location>
</feature>
<dbReference type="PANTHER" id="PTHR43292:SF4">
    <property type="entry name" value="ACYL-COA DEHYDROGENASE FADE34"/>
    <property type="match status" value="1"/>
</dbReference>
<evidence type="ECO:0000256" key="4">
    <source>
        <dbReference type="ARBA" id="ARBA00022827"/>
    </source>
</evidence>
<reference evidence="10 11" key="1">
    <citation type="submission" date="2016-07" db="EMBL/GenBank/DDBJ databases">
        <title>Caryophanon tenue genome sequencing.</title>
        <authorList>
            <person name="Verma A."/>
            <person name="Pal Y."/>
            <person name="Krishnamurthi S."/>
        </authorList>
    </citation>
    <scope>NUCLEOTIDE SEQUENCE [LARGE SCALE GENOMIC DNA]</scope>
    <source>
        <strain evidence="10 11">DSM 14152</strain>
    </source>
</reference>
<gene>
    <name evidence="10" type="ORF">A6M13_14365</name>
</gene>
<organism evidence="10 11">
    <name type="scientific">Caryophanon tenue</name>
    <dbReference type="NCBI Taxonomy" id="33978"/>
    <lineage>
        <taxon>Bacteria</taxon>
        <taxon>Bacillati</taxon>
        <taxon>Bacillota</taxon>
        <taxon>Bacilli</taxon>
        <taxon>Bacillales</taxon>
        <taxon>Caryophanaceae</taxon>
        <taxon>Caryophanon</taxon>
    </lineage>
</organism>
<evidence type="ECO:0000313" key="11">
    <source>
        <dbReference type="Proteomes" id="UP000093199"/>
    </source>
</evidence>
<dbReference type="SUPFAM" id="SSF47203">
    <property type="entry name" value="Acyl-CoA dehydrogenase C-terminal domain-like"/>
    <property type="match status" value="1"/>
</dbReference>
<protein>
    <submittedName>
        <fullName evidence="10">Acyl-CoA dehydrogenase</fullName>
    </submittedName>
</protein>
<dbReference type="Proteomes" id="UP000093199">
    <property type="component" value="Unassembled WGS sequence"/>
</dbReference>
<dbReference type="Gene3D" id="1.20.140.10">
    <property type="entry name" value="Butyryl-CoA Dehydrogenase, subunit A, domain 3"/>
    <property type="match status" value="1"/>
</dbReference>
<comment type="caution">
    <text evidence="10">The sequence shown here is derived from an EMBL/GenBank/DDBJ whole genome shotgun (WGS) entry which is preliminary data.</text>
</comment>
<evidence type="ECO:0000259" key="8">
    <source>
        <dbReference type="Pfam" id="PF02770"/>
    </source>
</evidence>
<dbReference type="InterPro" id="IPR036250">
    <property type="entry name" value="AcylCo_DH-like_C"/>
</dbReference>
<dbReference type="InterPro" id="IPR037069">
    <property type="entry name" value="AcylCoA_DH/ox_N_sf"/>
</dbReference>
<name>A0A1C0YD32_9BACL</name>
<keyword evidence="4 6" id="KW-0274">FAD</keyword>
<dbReference type="AlphaFoldDB" id="A0A1C0YD32"/>
<comment type="cofactor">
    <cofactor evidence="1 6">
        <name>FAD</name>
        <dbReference type="ChEBI" id="CHEBI:57692"/>
    </cofactor>
</comment>
<evidence type="ECO:0000313" key="10">
    <source>
        <dbReference type="EMBL" id="OCS85061.1"/>
    </source>
</evidence>
<dbReference type="InterPro" id="IPR006091">
    <property type="entry name" value="Acyl-CoA_Oxase/DH_mid-dom"/>
</dbReference>
<evidence type="ECO:0000256" key="2">
    <source>
        <dbReference type="ARBA" id="ARBA00009347"/>
    </source>
</evidence>
<dbReference type="InterPro" id="IPR009100">
    <property type="entry name" value="AcylCoA_DH/oxidase_NM_dom_sf"/>
</dbReference>
<keyword evidence="3 6" id="KW-0285">Flavoprotein</keyword>
<dbReference type="InterPro" id="IPR046373">
    <property type="entry name" value="Acyl-CoA_Oxase/DH_mid-dom_sf"/>
</dbReference>
<proteinExistence type="inferred from homology"/>
<feature type="domain" description="Acyl-CoA oxidase/dehydrogenase middle" evidence="8">
    <location>
        <begin position="125"/>
        <end position="219"/>
    </location>
</feature>
<dbReference type="Gene3D" id="2.40.110.10">
    <property type="entry name" value="Butyryl-CoA Dehydrogenase, subunit A, domain 2"/>
    <property type="match status" value="1"/>
</dbReference>
<dbReference type="PANTHER" id="PTHR43292">
    <property type="entry name" value="ACYL-COA DEHYDROGENASE"/>
    <property type="match status" value="1"/>
</dbReference>
<accession>A0A1C0YD32</accession>
<dbReference type="GO" id="GO:0003995">
    <property type="term" value="F:acyl-CoA dehydrogenase activity"/>
    <property type="evidence" value="ECO:0007669"/>
    <property type="project" value="InterPro"/>
</dbReference>
<dbReference type="InterPro" id="IPR009075">
    <property type="entry name" value="AcylCo_DH/oxidase_C"/>
</dbReference>
<evidence type="ECO:0000259" key="9">
    <source>
        <dbReference type="Pfam" id="PF02771"/>
    </source>
</evidence>
<dbReference type="GO" id="GO:0050660">
    <property type="term" value="F:flavin adenine dinucleotide binding"/>
    <property type="evidence" value="ECO:0007669"/>
    <property type="project" value="InterPro"/>
</dbReference>
<dbReference type="SUPFAM" id="SSF56645">
    <property type="entry name" value="Acyl-CoA dehydrogenase NM domain-like"/>
    <property type="match status" value="1"/>
</dbReference>
<dbReference type="RefSeq" id="WP_066545336.1">
    <property type="nucleotide sequence ID" value="NZ_MASJ01000017.1"/>
</dbReference>
<dbReference type="GO" id="GO:0005886">
    <property type="term" value="C:plasma membrane"/>
    <property type="evidence" value="ECO:0007669"/>
    <property type="project" value="TreeGrafter"/>
</dbReference>
<dbReference type="InterPro" id="IPR006089">
    <property type="entry name" value="Acyl-CoA_DH_CS"/>
</dbReference>
<keyword evidence="5 6" id="KW-0560">Oxidoreductase</keyword>
<comment type="similarity">
    <text evidence="2 6">Belongs to the acyl-CoA dehydrogenase family.</text>
</comment>
<evidence type="ECO:0000256" key="3">
    <source>
        <dbReference type="ARBA" id="ARBA00022630"/>
    </source>
</evidence>
<dbReference type="InterPro" id="IPR052161">
    <property type="entry name" value="Mycobact_Acyl-CoA_DH"/>
</dbReference>
<dbReference type="STRING" id="33978.A6M13_14365"/>
<evidence type="ECO:0000259" key="7">
    <source>
        <dbReference type="Pfam" id="PF00441"/>
    </source>
</evidence>
<dbReference type="Pfam" id="PF02771">
    <property type="entry name" value="Acyl-CoA_dh_N"/>
    <property type="match status" value="1"/>
</dbReference>